<evidence type="ECO:0000313" key="5">
    <source>
        <dbReference type="Proteomes" id="UP000294887"/>
    </source>
</evidence>
<reference evidence="4 5" key="1">
    <citation type="submission" date="2019-03" db="EMBL/GenBank/DDBJ databases">
        <title>Genomic Encyclopedia of Type Strains, Phase IV (KMG-IV): sequencing the most valuable type-strain genomes for metagenomic binning, comparative biology and taxonomic classification.</title>
        <authorList>
            <person name="Goeker M."/>
        </authorList>
    </citation>
    <scope>NUCLEOTIDE SEQUENCE [LARGE SCALE GENOMIC DNA]</scope>
    <source>
        <strain evidence="4 5">DSM 24830</strain>
    </source>
</reference>
<keyword evidence="1 2" id="KW-0732">Signal</keyword>
<proteinExistence type="predicted"/>
<dbReference type="Proteomes" id="UP000294887">
    <property type="component" value="Unassembled WGS sequence"/>
</dbReference>
<dbReference type="SUPFAM" id="SSF56925">
    <property type="entry name" value="OMPA-like"/>
    <property type="match status" value="1"/>
</dbReference>
<dbReference type="EMBL" id="SMFQ01000003">
    <property type="protein sequence ID" value="TCJ86882.1"/>
    <property type="molecule type" value="Genomic_DNA"/>
</dbReference>
<feature type="signal peptide" evidence="2">
    <location>
        <begin position="1"/>
        <end position="22"/>
    </location>
</feature>
<protein>
    <submittedName>
        <fullName evidence="4">Outer membrane protein with beta-barrel domain</fullName>
    </submittedName>
</protein>
<evidence type="ECO:0000259" key="3">
    <source>
        <dbReference type="Pfam" id="PF13505"/>
    </source>
</evidence>
<dbReference type="InterPro" id="IPR011250">
    <property type="entry name" value="OMP/PagP_B-barrel"/>
</dbReference>
<organism evidence="4 5">
    <name type="scientific">Cocleimonas flava</name>
    <dbReference type="NCBI Taxonomy" id="634765"/>
    <lineage>
        <taxon>Bacteria</taxon>
        <taxon>Pseudomonadati</taxon>
        <taxon>Pseudomonadota</taxon>
        <taxon>Gammaproteobacteria</taxon>
        <taxon>Thiotrichales</taxon>
        <taxon>Thiotrichaceae</taxon>
        <taxon>Cocleimonas</taxon>
    </lineage>
</organism>
<accession>A0A4R1F2W3</accession>
<dbReference type="Gene3D" id="2.40.160.20">
    <property type="match status" value="1"/>
</dbReference>
<sequence length="203" mass="21685">MKSLKKSVILLGLISIVSVSYADLPKPFDYKKASTNYVDNTSGGFGSIANPYFFGGSIGASEASSYCSGESNCEDTDTAWKIFGGYKFTDKLSVEGAYMNLGDIYKNGQNSDVSAFSAYGVGTLPVTEQFDVFGKVGATRWSSDNTDGSESGFGASFGVGAKMHINENTKLRAEWEKVLDVETSDSESSDINMLSVGVELSTF</sequence>
<name>A0A4R1F2W3_9GAMM</name>
<dbReference type="InterPro" id="IPR027385">
    <property type="entry name" value="Beta-barrel_OMP"/>
</dbReference>
<dbReference type="AlphaFoldDB" id="A0A4R1F2W3"/>
<dbReference type="RefSeq" id="WP_131905210.1">
    <property type="nucleotide sequence ID" value="NZ_BAAAFU010000004.1"/>
</dbReference>
<feature type="chain" id="PRO_5020771734" evidence="2">
    <location>
        <begin position="23"/>
        <end position="203"/>
    </location>
</feature>
<evidence type="ECO:0000256" key="2">
    <source>
        <dbReference type="SAM" id="SignalP"/>
    </source>
</evidence>
<evidence type="ECO:0000313" key="4">
    <source>
        <dbReference type="EMBL" id="TCJ86882.1"/>
    </source>
</evidence>
<gene>
    <name evidence="4" type="ORF">EV695_1381</name>
</gene>
<dbReference type="Pfam" id="PF13505">
    <property type="entry name" value="OMP_b-brl"/>
    <property type="match status" value="1"/>
</dbReference>
<keyword evidence="5" id="KW-1185">Reference proteome</keyword>
<comment type="caution">
    <text evidence="4">The sequence shown here is derived from an EMBL/GenBank/DDBJ whole genome shotgun (WGS) entry which is preliminary data.</text>
</comment>
<dbReference type="OrthoDB" id="5624609at2"/>
<evidence type="ECO:0000256" key="1">
    <source>
        <dbReference type="ARBA" id="ARBA00022729"/>
    </source>
</evidence>
<feature type="domain" description="Outer membrane protein beta-barrel" evidence="3">
    <location>
        <begin position="55"/>
        <end position="199"/>
    </location>
</feature>